<dbReference type="GO" id="GO:0008800">
    <property type="term" value="F:beta-lactamase activity"/>
    <property type="evidence" value="ECO:0007669"/>
    <property type="project" value="UniProtKB-UniRule"/>
</dbReference>
<dbReference type="AlphaFoldDB" id="A0A6J4QAU8"/>
<reference evidence="9" key="1">
    <citation type="submission" date="2020-02" db="EMBL/GenBank/DDBJ databases">
        <authorList>
            <person name="Meier V. D."/>
        </authorList>
    </citation>
    <scope>NUCLEOTIDE SEQUENCE</scope>
    <source>
        <strain evidence="9">AVDCRST_MAG15</strain>
    </source>
</reference>
<dbReference type="EC" id="3.5.2.6" evidence="3 6"/>
<feature type="domain" description="Beta-lactamase class A catalytic" evidence="8">
    <location>
        <begin position="61"/>
        <end position="277"/>
    </location>
</feature>
<dbReference type="PANTHER" id="PTHR35333:SF3">
    <property type="entry name" value="BETA-LACTAMASE-TYPE TRANSPEPTIDASE FOLD CONTAINING PROTEIN"/>
    <property type="match status" value="1"/>
</dbReference>
<organism evidence="9">
    <name type="scientific">uncultured Rubellimicrobium sp</name>
    <dbReference type="NCBI Taxonomy" id="543078"/>
    <lineage>
        <taxon>Bacteria</taxon>
        <taxon>Pseudomonadati</taxon>
        <taxon>Pseudomonadota</taxon>
        <taxon>Alphaproteobacteria</taxon>
        <taxon>Rhodobacterales</taxon>
        <taxon>Roseobacteraceae</taxon>
        <taxon>Rubellimicrobium</taxon>
        <taxon>environmental samples</taxon>
    </lineage>
</organism>
<dbReference type="Pfam" id="PF13354">
    <property type="entry name" value="Beta-lactamase2"/>
    <property type="match status" value="1"/>
</dbReference>
<dbReference type="PROSITE" id="PS00146">
    <property type="entry name" value="BETA_LACTAMASE_A"/>
    <property type="match status" value="1"/>
</dbReference>
<proteinExistence type="inferred from homology"/>
<feature type="signal peptide" evidence="7">
    <location>
        <begin position="1"/>
        <end position="27"/>
    </location>
</feature>
<accession>A0A6J4QAU8</accession>
<dbReference type="GO" id="GO:0046677">
    <property type="term" value="P:response to antibiotic"/>
    <property type="evidence" value="ECO:0007669"/>
    <property type="project" value="UniProtKB-UniRule"/>
</dbReference>
<keyword evidence="5 6" id="KW-0046">Antibiotic resistance</keyword>
<gene>
    <name evidence="9" type="ORF">AVDCRST_MAG15-2980</name>
</gene>
<dbReference type="PRINTS" id="PR00118">
    <property type="entry name" value="BLACTAMASEA"/>
</dbReference>
<dbReference type="InterPro" id="IPR000871">
    <property type="entry name" value="Beta-lactam_class-A"/>
</dbReference>
<evidence type="ECO:0000256" key="2">
    <source>
        <dbReference type="ARBA" id="ARBA00009009"/>
    </source>
</evidence>
<evidence type="ECO:0000256" key="7">
    <source>
        <dbReference type="SAM" id="SignalP"/>
    </source>
</evidence>
<protein>
    <recommendedName>
        <fullName evidence="3 6">Beta-lactamase</fullName>
        <ecNumber evidence="3 6">3.5.2.6</ecNumber>
    </recommendedName>
</protein>
<evidence type="ECO:0000256" key="5">
    <source>
        <dbReference type="ARBA" id="ARBA00023251"/>
    </source>
</evidence>
<dbReference type="InterPro" id="IPR023650">
    <property type="entry name" value="Beta-lactam_class-A_AS"/>
</dbReference>
<dbReference type="NCBIfam" id="NF033103">
    <property type="entry name" value="bla_class_A"/>
    <property type="match status" value="1"/>
</dbReference>
<evidence type="ECO:0000313" key="9">
    <source>
        <dbReference type="EMBL" id="CAA9432988.1"/>
    </source>
</evidence>
<evidence type="ECO:0000256" key="6">
    <source>
        <dbReference type="RuleBase" id="RU361140"/>
    </source>
</evidence>
<keyword evidence="4 6" id="KW-0378">Hydrolase</keyword>
<dbReference type="GO" id="GO:0030655">
    <property type="term" value="P:beta-lactam antibiotic catabolic process"/>
    <property type="evidence" value="ECO:0007669"/>
    <property type="project" value="InterPro"/>
</dbReference>
<comment type="similarity">
    <text evidence="2 6">Belongs to the class-A beta-lactamase family.</text>
</comment>
<dbReference type="EMBL" id="CADCUU010000452">
    <property type="protein sequence ID" value="CAA9432988.1"/>
    <property type="molecule type" value="Genomic_DNA"/>
</dbReference>
<evidence type="ECO:0000256" key="1">
    <source>
        <dbReference type="ARBA" id="ARBA00001526"/>
    </source>
</evidence>
<dbReference type="SUPFAM" id="SSF56601">
    <property type="entry name" value="beta-lactamase/transpeptidase-like"/>
    <property type="match status" value="1"/>
</dbReference>
<comment type="catalytic activity">
    <reaction evidence="1 6">
        <text>a beta-lactam + H2O = a substituted beta-amino acid</text>
        <dbReference type="Rhea" id="RHEA:20401"/>
        <dbReference type="ChEBI" id="CHEBI:15377"/>
        <dbReference type="ChEBI" id="CHEBI:35627"/>
        <dbReference type="ChEBI" id="CHEBI:140347"/>
        <dbReference type="EC" id="3.5.2.6"/>
    </reaction>
</comment>
<evidence type="ECO:0000256" key="3">
    <source>
        <dbReference type="ARBA" id="ARBA00012865"/>
    </source>
</evidence>
<keyword evidence="7" id="KW-0732">Signal</keyword>
<dbReference type="InterPro" id="IPR045155">
    <property type="entry name" value="Beta-lactam_cat"/>
</dbReference>
<name>A0A6J4QAU8_9RHOB</name>
<evidence type="ECO:0000259" key="8">
    <source>
        <dbReference type="Pfam" id="PF13354"/>
    </source>
</evidence>
<sequence length="312" mass="33152">MILSCARLTSAVVAMSALLIGDLGVSAQPIHGTHEPRSYDEGLIPRFSLELIELDARGTLGVAVLDTESGKQSTWRGTDRFPLNSTMKFLLCAAVLMRVDAGEVDLARPLLVEAEDVVAHSPVLETRLGGEMTVEELCHAAMTQSDNGAANLLLETVGGPEGLTTLLRESGDEVTRVDRWEPGVNDGPLGDERDSTTPMAMLESLERFLLGPALSEASRETLIGWMVANTTGDERIRAGVPQGWLVGDRTGTGPEGSTSDIAVLFPPGRRPVLMVVYISGSSLGAAEASALHAELARIATQNVTLDAEGYFD</sequence>
<evidence type="ECO:0000256" key="4">
    <source>
        <dbReference type="ARBA" id="ARBA00022801"/>
    </source>
</evidence>
<dbReference type="InterPro" id="IPR012338">
    <property type="entry name" value="Beta-lactam/transpept-like"/>
</dbReference>
<dbReference type="PANTHER" id="PTHR35333">
    <property type="entry name" value="BETA-LACTAMASE"/>
    <property type="match status" value="1"/>
</dbReference>
<dbReference type="Gene3D" id="3.40.710.10">
    <property type="entry name" value="DD-peptidase/beta-lactamase superfamily"/>
    <property type="match status" value="1"/>
</dbReference>
<feature type="chain" id="PRO_5026931725" description="Beta-lactamase" evidence="7">
    <location>
        <begin position="28"/>
        <end position="312"/>
    </location>
</feature>